<reference evidence="2 3" key="1">
    <citation type="submission" date="2019-09" db="EMBL/GenBank/DDBJ databases">
        <title>NBRP : Genome information of microbial organism related human and environment.</title>
        <authorList>
            <person name="Hattori M."/>
            <person name="Oshima K."/>
            <person name="Inaba H."/>
            <person name="Suda W."/>
            <person name="Sakamoto M."/>
            <person name="Iino T."/>
            <person name="Kitahara M."/>
            <person name="Oshida Y."/>
            <person name="Iida T."/>
            <person name="Kudo T."/>
            <person name="Itoh T."/>
            <person name="Ohkuma M."/>
        </authorList>
    </citation>
    <scope>NUCLEOTIDE SEQUENCE [LARGE SCALE GENOMIC DNA]</scope>
    <source>
        <strain evidence="2 3">Hi-2</strain>
    </source>
</reference>
<protein>
    <submittedName>
        <fullName evidence="2">Squalene synthase HpnC</fullName>
    </submittedName>
</protein>
<dbReference type="Pfam" id="PF00494">
    <property type="entry name" value="SQS_PSY"/>
    <property type="match status" value="1"/>
</dbReference>
<dbReference type="InterPro" id="IPR044843">
    <property type="entry name" value="Trans_IPPS_bact-type"/>
</dbReference>
<comment type="caution">
    <text evidence="2">The sequence shown here is derived from an EMBL/GenBank/DDBJ whole genome shotgun (WGS) entry which is preliminary data.</text>
</comment>
<accession>A0A5A7MNC2</accession>
<dbReference type="GO" id="GO:0004311">
    <property type="term" value="F:geranylgeranyl diphosphate synthase activity"/>
    <property type="evidence" value="ECO:0007669"/>
    <property type="project" value="InterPro"/>
</dbReference>
<dbReference type="AlphaFoldDB" id="A0A5A7MNC2"/>
<dbReference type="PANTHER" id="PTHR31480">
    <property type="entry name" value="BIFUNCTIONAL LYCOPENE CYCLASE/PHYTOENE SYNTHASE"/>
    <property type="match status" value="1"/>
</dbReference>
<proteinExistence type="predicted"/>
<organism evidence="2 3">
    <name type="scientific">Iodidimonas gelatinilytica</name>
    <dbReference type="NCBI Taxonomy" id="1236966"/>
    <lineage>
        <taxon>Bacteria</taxon>
        <taxon>Pseudomonadati</taxon>
        <taxon>Pseudomonadota</taxon>
        <taxon>Alphaproteobacteria</taxon>
        <taxon>Iodidimonadales</taxon>
        <taxon>Iodidimonadaceae</taxon>
        <taxon>Iodidimonas</taxon>
    </lineage>
</organism>
<name>A0A5A7MNC2_9PROT</name>
<sequence length="287" mass="32062">MSGQQTRAPALETPSGKSAETENFPVGSRLIAKHLRPHVALFYAFARAIDDIADNPDLDAADKIARLDAFGAAVRGEEKGAGLETAQRMHDSLVASHVPVQHCLDLISAFKQDAVKSRYEHWEELIDYCDRSAAPVGRYLLDLHGEDRAHWDISNALCNSLQIINHMQDCADDYRQMDRIYLPQNWMREVGAMDEDLGKAHATPALRRVLDRCVSGCETLNETARDLPVVLKNKRLALESGVIVQIARRLTHELSHRDPLAQRVKLRKPRLMMTGASGIFKALLGVR</sequence>
<dbReference type="EMBL" id="BKCL01000002">
    <property type="protein sequence ID" value="GEQ97134.1"/>
    <property type="molecule type" value="Genomic_DNA"/>
</dbReference>
<dbReference type="InterPro" id="IPR002060">
    <property type="entry name" value="Squ/phyt_synthse"/>
</dbReference>
<dbReference type="SFLD" id="SFLDG01018">
    <property type="entry name" value="Squalene/Phytoene_Synthase_Lik"/>
    <property type="match status" value="1"/>
</dbReference>
<dbReference type="InterPro" id="IPR008949">
    <property type="entry name" value="Isoprenoid_synthase_dom_sf"/>
</dbReference>
<dbReference type="NCBIfam" id="TIGR03464">
    <property type="entry name" value="HpnC"/>
    <property type="match status" value="1"/>
</dbReference>
<evidence type="ECO:0000313" key="2">
    <source>
        <dbReference type="EMBL" id="GEQ97134.1"/>
    </source>
</evidence>
<dbReference type="SUPFAM" id="SSF48576">
    <property type="entry name" value="Terpenoid synthases"/>
    <property type="match status" value="1"/>
</dbReference>
<dbReference type="RefSeq" id="WP_149999692.1">
    <property type="nucleotide sequence ID" value="NZ_BKCL01000002.1"/>
</dbReference>
<evidence type="ECO:0000313" key="3">
    <source>
        <dbReference type="Proteomes" id="UP000322084"/>
    </source>
</evidence>
<evidence type="ECO:0000256" key="1">
    <source>
        <dbReference type="SAM" id="MobiDB-lite"/>
    </source>
</evidence>
<dbReference type="Gene3D" id="1.10.600.10">
    <property type="entry name" value="Farnesyl Diphosphate Synthase"/>
    <property type="match status" value="1"/>
</dbReference>
<dbReference type="SFLD" id="SFLDS00005">
    <property type="entry name" value="Isoprenoid_Synthase_Type_I"/>
    <property type="match status" value="1"/>
</dbReference>
<feature type="region of interest" description="Disordered" evidence="1">
    <location>
        <begin position="1"/>
        <end position="22"/>
    </location>
</feature>
<dbReference type="SFLD" id="SFLDG01212">
    <property type="entry name" value="Phytoene_synthase_like"/>
    <property type="match status" value="1"/>
</dbReference>
<dbReference type="Proteomes" id="UP000322084">
    <property type="component" value="Unassembled WGS sequence"/>
</dbReference>
<dbReference type="InterPro" id="IPR017827">
    <property type="entry name" value="HSQ_synthase_HpnC"/>
</dbReference>
<gene>
    <name evidence="2" type="ORF">JCM17844_07710</name>
</gene>